<dbReference type="PANTHER" id="PTHR36924:SF1">
    <property type="entry name" value="ANTITOXIN HIGA-1"/>
    <property type="match status" value="1"/>
</dbReference>
<dbReference type="InterPro" id="IPR013430">
    <property type="entry name" value="Toxin_antidote_HigA"/>
</dbReference>
<dbReference type="SUPFAM" id="SSF47413">
    <property type="entry name" value="lambda repressor-like DNA-binding domains"/>
    <property type="match status" value="1"/>
</dbReference>
<dbReference type="AlphaFoldDB" id="A0A6N4Q722"/>
<evidence type="ECO:0000313" key="3">
    <source>
        <dbReference type="EMBL" id="TGK67708.1"/>
    </source>
</evidence>
<keyword evidence="1" id="KW-0238">DNA-binding</keyword>
<dbReference type="InterPro" id="IPR001387">
    <property type="entry name" value="Cro/C1-type_HTH"/>
</dbReference>
<sequence length="100" mass="11661">MKNNRIPTPTVAEILKEEFLEPMQITPYKLSKELHVSTSTILDILHGKRKITVDMSLRLSKFFGMSEKFWINLQTDLEIREKKEKLKSKLDSIKTLKLSA</sequence>
<dbReference type="InterPro" id="IPR010982">
    <property type="entry name" value="Lambda_DNA-bd_dom_sf"/>
</dbReference>
<dbReference type="Pfam" id="PF01381">
    <property type="entry name" value="HTH_3"/>
    <property type="match status" value="1"/>
</dbReference>
<gene>
    <name evidence="3" type="primary">higA</name>
    <name evidence="3" type="ORF">EHQ18_14355</name>
</gene>
<comment type="caution">
    <text evidence="3">The sequence shown here is derived from an EMBL/GenBank/DDBJ whole genome shotgun (WGS) entry which is preliminary data.</text>
</comment>
<proteinExistence type="predicted"/>
<dbReference type="CDD" id="cd00093">
    <property type="entry name" value="HTH_XRE"/>
    <property type="match status" value="1"/>
</dbReference>
<evidence type="ECO:0000259" key="2">
    <source>
        <dbReference type="PROSITE" id="PS50943"/>
    </source>
</evidence>
<dbReference type="GO" id="GO:0003677">
    <property type="term" value="F:DNA binding"/>
    <property type="evidence" value="ECO:0007669"/>
    <property type="project" value="UniProtKB-KW"/>
</dbReference>
<dbReference type="RefSeq" id="WP_135636099.1">
    <property type="nucleotide sequence ID" value="NZ_JAMQQA010000057.1"/>
</dbReference>
<evidence type="ECO:0000256" key="1">
    <source>
        <dbReference type="ARBA" id="ARBA00023125"/>
    </source>
</evidence>
<accession>A0A6N4Q722</accession>
<dbReference type="PANTHER" id="PTHR36924">
    <property type="entry name" value="ANTITOXIN HIGA-1"/>
    <property type="match status" value="1"/>
</dbReference>
<dbReference type="SMART" id="SM00530">
    <property type="entry name" value="HTH_XRE"/>
    <property type="match status" value="1"/>
</dbReference>
<feature type="domain" description="HTH cro/C1-type" evidence="2">
    <location>
        <begin position="15"/>
        <end position="70"/>
    </location>
</feature>
<evidence type="ECO:0000313" key="4">
    <source>
        <dbReference type="Proteomes" id="UP000297239"/>
    </source>
</evidence>
<name>A0A6N4Q722_9LEPT</name>
<dbReference type="NCBIfam" id="TIGR02607">
    <property type="entry name" value="antidote_HigA"/>
    <property type="match status" value="1"/>
</dbReference>
<protein>
    <submittedName>
        <fullName evidence="3">Addiction module antidote protein, HigA family</fullName>
    </submittedName>
</protein>
<dbReference type="Gene3D" id="1.10.260.40">
    <property type="entry name" value="lambda repressor-like DNA-binding domains"/>
    <property type="match status" value="1"/>
</dbReference>
<keyword evidence="4" id="KW-1185">Reference proteome</keyword>
<organism evidence="3 4">
    <name type="scientific">Leptospira kanakyensis</name>
    <dbReference type="NCBI Taxonomy" id="2484968"/>
    <lineage>
        <taxon>Bacteria</taxon>
        <taxon>Pseudomonadati</taxon>
        <taxon>Spirochaetota</taxon>
        <taxon>Spirochaetia</taxon>
        <taxon>Leptospirales</taxon>
        <taxon>Leptospiraceae</taxon>
        <taxon>Leptospira</taxon>
    </lineage>
</organism>
<dbReference type="Proteomes" id="UP000297239">
    <property type="component" value="Unassembled WGS sequence"/>
</dbReference>
<dbReference type="EMBL" id="RQFF01000032">
    <property type="protein sequence ID" value="TGK67708.1"/>
    <property type="molecule type" value="Genomic_DNA"/>
</dbReference>
<dbReference type="OrthoDB" id="9798100at2"/>
<reference evidence="3" key="1">
    <citation type="journal article" date="2019" name="PLoS Negl. Trop. Dis.">
        <title>Revisiting the worldwide diversity of Leptospira species in the environment.</title>
        <authorList>
            <person name="Vincent A.T."/>
            <person name="Schiettekatte O."/>
            <person name="Bourhy P."/>
            <person name="Veyrier F.J."/>
            <person name="Picardeau M."/>
        </authorList>
    </citation>
    <scope>NUCLEOTIDE SEQUENCE [LARGE SCALE GENOMIC DNA]</scope>
    <source>
        <strain evidence="3">201800293</strain>
    </source>
</reference>
<dbReference type="PROSITE" id="PS50943">
    <property type="entry name" value="HTH_CROC1"/>
    <property type="match status" value="1"/>
</dbReference>